<reference evidence="1 2" key="1">
    <citation type="submission" date="2017-06" db="EMBL/GenBank/DDBJ databases">
        <title>Genome of Fusarium nygamai isolate CS10214.</title>
        <authorList>
            <person name="Gardiner D.M."/>
            <person name="Obanor F."/>
            <person name="Kazan K."/>
        </authorList>
    </citation>
    <scope>NUCLEOTIDE SEQUENCE [LARGE SCALE GENOMIC DNA]</scope>
    <source>
        <strain evidence="1 2">CS10214</strain>
    </source>
</reference>
<keyword evidence="2" id="KW-1185">Reference proteome</keyword>
<name>A0A2K0UKD7_GIBNY</name>
<sequence>MLLSCVFERERGKIIWDPQDHLLIVKNGKAANETTTVVTFEFDKSTGGKIYELLSELWDQYVSTGTKTLDIFTYTDPPTVSRAFSPADAAKWAFTKSRDNHVGRIRVSKPGNATWKRSYQG</sequence>
<dbReference type="Proteomes" id="UP000236664">
    <property type="component" value="Unassembled WGS sequence"/>
</dbReference>
<evidence type="ECO:0000313" key="2">
    <source>
        <dbReference type="Proteomes" id="UP000236664"/>
    </source>
</evidence>
<protein>
    <submittedName>
        <fullName evidence="1">Uncharacterized protein</fullName>
    </submittedName>
</protein>
<gene>
    <name evidence="1" type="ORF">FNYG_15176</name>
</gene>
<organism evidence="1 2">
    <name type="scientific">Gibberella nygamai</name>
    <name type="common">Bean root rot disease fungus</name>
    <name type="synonym">Fusarium nygamai</name>
    <dbReference type="NCBI Taxonomy" id="42673"/>
    <lineage>
        <taxon>Eukaryota</taxon>
        <taxon>Fungi</taxon>
        <taxon>Dikarya</taxon>
        <taxon>Ascomycota</taxon>
        <taxon>Pezizomycotina</taxon>
        <taxon>Sordariomycetes</taxon>
        <taxon>Hypocreomycetidae</taxon>
        <taxon>Hypocreales</taxon>
        <taxon>Nectriaceae</taxon>
        <taxon>Fusarium</taxon>
        <taxon>Fusarium fujikuroi species complex</taxon>
    </lineage>
</organism>
<dbReference type="AlphaFoldDB" id="A0A2K0UKD7"/>
<dbReference type="EMBL" id="MTQA01000477">
    <property type="protein sequence ID" value="PNP58186.1"/>
    <property type="molecule type" value="Genomic_DNA"/>
</dbReference>
<evidence type="ECO:0000313" key="1">
    <source>
        <dbReference type="EMBL" id="PNP58186.1"/>
    </source>
</evidence>
<accession>A0A2K0UKD7</accession>
<dbReference type="OrthoDB" id="5356630at2759"/>
<comment type="caution">
    <text evidence="1">The sequence shown here is derived from an EMBL/GenBank/DDBJ whole genome shotgun (WGS) entry which is preliminary data.</text>
</comment>
<proteinExistence type="predicted"/>